<gene>
    <name evidence="1" type="ORF">HHI36_003906</name>
</gene>
<organism evidence="1 2">
    <name type="scientific">Cryptolaemus montrouzieri</name>
    <dbReference type="NCBI Taxonomy" id="559131"/>
    <lineage>
        <taxon>Eukaryota</taxon>
        <taxon>Metazoa</taxon>
        <taxon>Ecdysozoa</taxon>
        <taxon>Arthropoda</taxon>
        <taxon>Hexapoda</taxon>
        <taxon>Insecta</taxon>
        <taxon>Pterygota</taxon>
        <taxon>Neoptera</taxon>
        <taxon>Endopterygota</taxon>
        <taxon>Coleoptera</taxon>
        <taxon>Polyphaga</taxon>
        <taxon>Cucujiformia</taxon>
        <taxon>Coccinelloidea</taxon>
        <taxon>Coccinellidae</taxon>
        <taxon>Scymninae</taxon>
        <taxon>Scymnini</taxon>
        <taxon>Cryptolaemus</taxon>
    </lineage>
</organism>
<keyword evidence="2" id="KW-1185">Reference proteome</keyword>
<reference evidence="1 2" key="1">
    <citation type="journal article" date="2021" name="BMC Biol.">
        <title>Horizontally acquired antibacterial genes associated with adaptive radiation of ladybird beetles.</title>
        <authorList>
            <person name="Li H.S."/>
            <person name="Tang X.F."/>
            <person name="Huang Y.H."/>
            <person name="Xu Z.Y."/>
            <person name="Chen M.L."/>
            <person name="Du X.Y."/>
            <person name="Qiu B.Y."/>
            <person name="Chen P.T."/>
            <person name="Zhang W."/>
            <person name="Slipinski A."/>
            <person name="Escalona H.E."/>
            <person name="Waterhouse R.M."/>
            <person name="Zwick A."/>
            <person name="Pang H."/>
        </authorList>
    </citation>
    <scope>NUCLEOTIDE SEQUENCE [LARGE SCALE GENOMIC DNA]</scope>
    <source>
        <strain evidence="1">SYSU2018</strain>
    </source>
</reference>
<evidence type="ECO:0000313" key="1">
    <source>
        <dbReference type="EMBL" id="KAL3280669.1"/>
    </source>
</evidence>
<comment type="caution">
    <text evidence="1">The sequence shown here is derived from an EMBL/GenBank/DDBJ whole genome shotgun (WGS) entry which is preliminary data.</text>
</comment>
<dbReference type="AlphaFoldDB" id="A0ABD2NPZ4"/>
<dbReference type="EMBL" id="JABFTP020000144">
    <property type="protein sequence ID" value="KAL3280669.1"/>
    <property type="molecule type" value="Genomic_DNA"/>
</dbReference>
<protein>
    <submittedName>
        <fullName evidence="1">Uncharacterized protein</fullName>
    </submittedName>
</protein>
<sequence>MCNIITDGLITSTRKVSGRRRIQNSKLSLPTLALIERRRNTNRESQEYKELNKIIKEAIRRFRNRQTQRMVQAIEDNMNSKTLRKNFKEKLEYTGWRTPTIMKNRINMLQDFYKEVYSKSFCPITWGIAH</sequence>
<name>A0ABD2NPZ4_9CUCU</name>
<dbReference type="Proteomes" id="UP001516400">
    <property type="component" value="Unassembled WGS sequence"/>
</dbReference>
<evidence type="ECO:0000313" key="2">
    <source>
        <dbReference type="Proteomes" id="UP001516400"/>
    </source>
</evidence>
<accession>A0ABD2NPZ4</accession>
<proteinExistence type="predicted"/>